<evidence type="ECO:0000256" key="2">
    <source>
        <dbReference type="ARBA" id="ARBA00022737"/>
    </source>
</evidence>
<dbReference type="SMART" id="SM00320">
    <property type="entry name" value="WD40"/>
    <property type="match status" value="6"/>
</dbReference>
<keyword evidence="2" id="KW-0677">Repeat</keyword>
<dbReference type="InterPro" id="IPR020472">
    <property type="entry name" value="WD40_PAC1"/>
</dbReference>
<dbReference type="PROSITE" id="PS50082">
    <property type="entry name" value="WD_REPEATS_2"/>
    <property type="match status" value="3"/>
</dbReference>
<dbReference type="InterPro" id="IPR001680">
    <property type="entry name" value="WD40_rpt"/>
</dbReference>
<evidence type="ECO:0000256" key="6">
    <source>
        <dbReference type="SAM" id="MobiDB-lite"/>
    </source>
</evidence>
<dbReference type="PANTHER" id="PTHR16017">
    <property type="entry name" value="GASTRULATION DEFECTIVE PROTEIN 1-RELATED"/>
    <property type="match status" value="1"/>
</dbReference>
<feature type="compositionally biased region" description="Basic and acidic residues" evidence="6">
    <location>
        <begin position="29"/>
        <end position="55"/>
    </location>
</feature>
<evidence type="ECO:0000256" key="4">
    <source>
        <dbReference type="ARBA" id="ARBA00040943"/>
    </source>
</evidence>
<dbReference type="FunFam" id="2.130.10.10:FF:000294">
    <property type="entry name" value="WD repeat-containing protein 70"/>
    <property type="match status" value="1"/>
</dbReference>
<dbReference type="EMBL" id="CAJPWZ010000344">
    <property type="protein sequence ID" value="CAG2190901.1"/>
    <property type="molecule type" value="Genomic_DNA"/>
</dbReference>
<reference evidence="7" key="1">
    <citation type="submission" date="2021-03" db="EMBL/GenBank/DDBJ databases">
        <authorList>
            <person name="Bekaert M."/>
        </authorList>
    </citation>
    <scope>NUCLEOTIDE SEQUENCE</scope>
</reference>
<evidence type="ECO:0000313" key="7">
    <source>
        <dbReference type="EMBL" id="CAG2190901.1"/>
    </source>
</evidence>
<dbReference type="AlphaFoldDB" id="A0A8S3Q649"/>
<dbReference type="SUPFAM" id="SSF50978">
    <property type="entry name" value="WD40 repeat-like"/>
    <property type="match status" value="1"/>
</dbReference>
<dbReference type="Pfam" id="PF00400">
    <property type="entry name" value="WD40"/>
    <property type="match status" value="4"/>
</dbReference>
<organism evidence="7 8">
    <name type="scientific">Mytilus edulis</name>
    <name type="common">Blue mussel</name>
    <dbReference type="NCBI Taxonomy" id="6550"/>
    <lineage>
        <taxon>Eukaryota</taxon>
        <taxon>Metazoa</taxon>
        <taxon>Spiralia</taxon>
        <taxon>Lophotrochozoa</taxon>
        <taxon>Mollusca</taxon>
        <taxon>Bivalvia</taxon>
        <taxon>Autobranchia</taxon>
        <taxon>Pteriomorphia</taxon>
        <taxon>Mytilida</taxon>
        <taxon>Mytiloidea</taxon>
        <taxon>Mytilidae</taxon>
        <taxon>Mytilinae</taxon>
        <taxon>Mytilus</taxon>
    </lineage>
</organism>
<evidence type="ECO:0000256" key="3">
    <source>
        <dbReference type="ARBA" id="ARBA00038343"/>
    </source>
</evidence>
<dbReference type="InterPro" id="IPR015943">
    <property type="entry name" value="WD40/YVTN_repeat-like_dom_sf"/>
</dbReference>
<feature type="repeat" description="WD" evidence="5">
    <location>
        <begin position="317"/>
        <end position="359"/>
    </location>
</feature>
<evidence type="ECO:0000256" key="5">
    <source>
        <dbReference type="PROSITE-ProRule" id="PRU00221"/>
    </source>
</evidence>
<evidence type="ECO:0000313" key="8">
    <source>
        <dbReference type="Proteomes" id="UP000683360"/>
    </source>
</evidence>
<comment type="similarity">
    <text evidence="3">Belongs to the WD repeat GAD-1 family.</text>
</comment>
<dbReference type="PROSITE" id="PS50294">
    <property type="entry name" value="WD_REPEATS_REGION"/>
    <property type="match status" value="1"/>
</dbReference>
<dbReference type="GO" id="GO:0005634">
    <property type="term" value="C:nucleus"/>
    <property type="evidence" value="ECO:0007669"/>
    <property type="project" value="TreeGrafter"/>
</dbReference>
<evidence type="ECO:0000256" key="1">
    <source>
        <dbReference type="ARBA" id="ARBA00022574"/>
    </source>
</evidence>
<dbReference type="InterPro" id="IPR036322">
    <property type="entry name" value="WD40_repeat_dom_sf"/>
</dbReference>
<feature type="compositionally biased region" description="Low complexity" evidence="6">
    <location>
        <begin position="56"/>
        <end position="67"/>
    </location>
</feature>
<feature type="repeat" description="WD" evidence="5">
    <location>
        <begin position="379"/>
        <end position="399"/>
    </location>
</feature>
<dbReference type="Gene3D" id="2.130.10.10">
    <property type="entry name" value="YVTN repeat-like/Quinoprotein amine dehydrogenase"/>
    <property type="match status" value="2"/>
</dbReference>
<dbReference type="InterPro" id="IPR051858">
    <property type="entry name" value="WD_repeat_GAD-1"/>
</dbReference>
<name>A0A8S3Q649_MYTED</name>
<dbReference type="PANTHER" id="PTHR16017:SF0">
    <property type="entry name" value="WD REPEAT-CONTAINING PROTEIN 70"/>
    <property type="match status" value="1"/>
</dbReference>
<comment type="caution">
    <text evidence="7">The sequence shown here is derived from an EMBL/GenBank/DDBJ whole genome shotgun (WGS) entry which is preliminary data.</text>
</comment>
<dbReference type="OrthoDB" id="10264376at2759"/>
<dbReference type="GO" id="GO:0035861">
    <property type="term" value="C:site of double-strand break"/>
    <property type="evidence" value="ECO:0007669"/>
    <property type="project" value="TreeGrafter"/>
</dbReference>
<feature type="region of interest" description="Disordered" evidence="6">
    <location>
        <begin position="671"/>
        <end position="698"/>
    </location>
</feature>
<protein>
    <recommendedName>
        <fullName evidence="4">WD repeat-containing protein 70</fullName>
    </recommendedName>
</protein>
<feature type="compositionally biased region" description="Acidic residues" evidence="6">
    <location>
        <begin position="116"/>
        <end position="127"/>
    </location>
</feature>
<proteinExistence type="inferred from homology"/>
<accession>A0A8S3Q649</accession>
<feature type="region of interest" description="Disordered" evidence="6">
    <location>
        <begin position="582"/>
        <end position="621"/>
    </location>
</feature>
<keyword evidence="1 5" id="KW-0853">WD repeat</keyword>
<dbReference type="PRINTS" id="PR00320">
    <property type="entry name" value="GPROTEINBRPT"/>
</dbReference>
<gene>
    <name evidence="7" type="ORF">MEDL_6155</name>
</gene>
<dbReference type="Proteomes" id="UP000683360">
    <property type="component" value="Unassembled WGS sequence"/>
</dbReference>
<keyword evidence="8" id="KW-1185">Reference proteome</keyword>
<feature type="region of interest" description="Disordered" evidence="6">
    <location>
        <begin position="29"/>
        <end position="140"/>
    </location>
</feature>
<feature type="compositionally biased region" description="Basic and acidic residues" evidence="6">
    <location>
        <begin position="582"/>
        <end position="605"/>
    </location>
</feature>
<feature type="repeat" description="WD" evidence="5">
    <location>
        <begin position="414"/>
        <end position="455"/>
    </location>
</feature>
<sequence length="698" mass="78201">MDYNLDTPSTLRGRGYKCTARMFNKEVQHQSKLELEGNIEHHEDIESKKTTKADDSSSSSGSDSSDSSDSESDKTSGKVKIKTSSNDDEMIGPPLPPGFGPIVDDKLKQQSQKYDSEDDDSEEEEETLDQKIPSSHEISLNHGAKTVSALTLDPSGARLVTGGNDYQVKFFDFAGMDASLRYFRQIQPCESHPIRQLQYSSTGDKILVVSGNCKPKVLDRDGHEVLECMKGDPYINDVANTKQILVVSGNCKPKVLDRDGHEVLECMKEVPYINDVANTKQILVVSGNCKPKVLDRDGHEVLECMKGDPYINDVANTKGHTAMLNGGCWNPKVREEFMTCSNDASVRLWDVNTGCKKHKNIMKPKTQQGRKCIPTACCYSTDGRWIACGCQDGSIQIWDHNKNFVNVGMVSRTAHMNGTDTSSLCFSYDDRVLASRGGDDTVKLWDIRNFKTPLVTRDGLTNFFPVTDCIFSPDDRMVVTGLSIKKGQGKGKLLFMDRQTLDTVTEIEISDSSVVRCLWHPRLNQIVVGSADGIVKLFYDPKKSHRGALLCVVKKPRESKQMQVLSKTQIITPYALPMFREARPTSTRKFEERQRKDPLKSRRPDLPITGPGEGGRLAEKGATLSQYVVQSMILKKPDKYESNPREAILRHAKEAAENPFWVDVAYQKTQPKKIFQQPQEEKGEDDDDHPLYKKHKMG</sequence>